<dbReference type="OrthoDB" id="21325at2"/>
<feature type="transmembrane region" description="Helical" evidence="1">
    <location>
        <begin position="232"/>
        <end position="247"/>
    </location>
</feature>
<keyword evidence="1" id="KW-1133">Transmembrane helix</keyword>
<evidence type="ECO:0000313" key="2">
    <source>
        <dbReference type="EMBL" id="KAB2331257.1"/>
    </source>
</evidence>
<dbReference type="Proteomes" id="UP000441354">
    <property type="component" value="Unassembled WGS sequence"/>
</dbReference>
<comment type="caution">
    <text evidence="2">The sequence shown here is derived from an EMBL/GenBank/DDBJ whole genome shotgun (WGS) entry which is preliminary data.</text>
</comment>
<keyword evidence="3" id="KW-1185">Reference proteome</keyword>
<evidence type="ECO:0000313" key="3">
    <source>
        <dbReference type="Proteomes" id="UP000441354"/>
    </source>
</evidence>
<dbReference type="EMBL" id="WBOT01000005">
    <property type="protein sequence ID" value="KAB2331257.1"/>
    <property type="molecule type" value="Genomic_DNA"/>
</dbReference>
<evidence type="ECO:0000256" key="1">
    <source>
        <dbReference type="SAM" id="Phobius"/>
    </source>
</evidence>
<feature type="transmembrane region" description="Helical" evidence="1">
    <location>
        <begin position="12"/>
        <end position="29"/>
    </location>
</feature>
<feature type="transmembrane region" description="Helical" evidence="1">
    <location>
        <begin position="178"/>
        <end position="196"/>
    </location>
</feature>
<feature type="transmembrane region" description="Helical" evidence="1">
    <location>
        <begin position="41"/>
        <end position="61"/>
    </location>
</feature>
<protein>
    <recommendedName>
        <fullName evidence="4">ZIP Zinc transporter</fullName>
    </recommendedName>
</protein>
<feature type="transmembrane region" description="Helical" evidence="1">
    <location>
        <begin position="81"/>
        <end position="100"/>
    </location>
</feature>
<feature type="transmembrane region" description="Helical" evidence="1">
    <location>
        <begin position="145"/>
        <end position="162"/>
    </location>
</feature>
<gene>
    <name evidence="2" type="ORF">F7732_15495</name>
</gene>
<keyword evidence="1" id="KW-0472">Membrane</keyword>
<evidence type="ECO:0008006" key="4">
    <source>
        <dbReference type="Google" id="ProtNLM"/>
    </source>
</evidence>
<name>A0A7V7RJU3_9BACI</name>
<organism evidence="2 3">
    <name type="scientific">Bacillus mesophilum</name>
    <dbReference type="NCBI Taxonomy" id="1071718"/>
    <lineage>
        <taxon>Bacteria</taxon>
        <taxon>Bacillati</taxon>
        <taxon>Bacillota</taxon>
        <taxon>Bacilli</taxon>
        <taxon>Bacillales</taxon>
        <taxon>Bacillaceae</taxon>
        <taxon>Bacillus</taxon>
    </lineage>
</organism>
<accession>A0A7V7RJU3</accession>
<feature type="transmembrane region" description="Helical" evidence="1">
    <location>
        <begin position="202"/>
        <end position="220"/>
    </location>
</feature>
<keyword evidence="1" id="KW-0812">Transmembrane</keyword>
<reference evidence="2 3" key="1">
    <citation type="journal article" date="2014" name="Arch. Microbiol.">
        <title>Bacillus mesophilum sp. nov., strain IITR-54T, a novel 4-chlorobiphenyl dechlorinating bacterium.</title>
        <authorList>
            <person name="Manickam N."/>
            <person name="Singh N.K."/>
            <person name="Bajaj A."/>
            <person name="Kumar R.M."/>
            <person name="Kaur G."/>
            <person name="Kaur N."/>
            <person name="Bala M."/>
            <person name="Kumar A."/>
            <person name="Mayilraj S."/>
        </authorList>
    </citation>
    <scope>NUCLEOTIDE SEQUENCE [LARGE SCALE GENOMIC DNA]</scope>
    <source>
        <strain evidence="2 3">IITR-54</strain>
    </source>
</reference>
<sequence>MHQTKEVLLLEMMLSFIFALGFTLIHYFSKYMRFIKAIPRSRFLSAAGGVAVAYVFIHLLPDLSKHQQVLEEAARPGLFRFLENHAYIIALLGLALFYGLEKMVKNSKSSQNDKTSPGVFWIHITSFFLYNSLIGYLLVREEFESLWGMFFYFLALAVHFVTNDHSLRKDHQDIYDHYGRWGLTAAILIGWTVGAFVKLEEVYISLLTAFLAGGIVLNVLKEELPEERKSSFAAFFLGVVGYTALLLV</sequence>
<dbReference type="AlphaFoldDB" id="A0A7V7RJU3"/>
<feature type="transmembrane region" description="Helical" evidence="1">
    <location>
        <begin position="120"/>
        <end position="139"/>
    </location>
</feature>
<proteinExistence type="predicted"/>